<dbReference type="GO" id="GO:0005929">
    <property type="term" value="C:cilium"/>
    <property type="evidence" value="ECO:0007669"/>
    <property type="project" value="TreeGrafter"/>
</dbReference>
<feature type="region of interest" description="Disordered" evidence="2">
    <location>
        <begin position="1"/>
        <end position="20"/>
    </location>
</feature>
<dbReference type="PANTHER" id="PTHR21974:SF2">
    <property type="entry name" value="RE15880P"/>
    <property type="match status" value="1"/>
</dbReference>
<feature type="coiled-coil region" evidence="1">
    <location>
        <begin position="72"/>
        <end position="99"/>
    </location>
</feature>
<dbReference type="PANTHER" id="PTHR21974">
    <property type="entry name" value="RE15880P"/>
    <property type="match status" value="1"/>
</dbReference>
<reference evidence="4" key="1">
    <citation type="submission" date="2022-11" db="UniProtKB">
        <authorList>
            <consortium name="WormBaseParasite"/>
        </authorList>
    </citation>
    <scope>IDENTIFICATION</scope>
</reference>
<organism evidence="3 4">
    <name type="scientific">Plectus sambesii</name>
    <dbReference type="NCBI Taxonomy" id="2011161"/>
    <lineage>
        <taxon>Eukaryota</taxon>
        <taxon>Metazoa</taxon>
        <taxon>Ecdysozoa</taxon>
        <taxon>Nematoda</taxon>
        <taxon>Chromadorea</taxon>
        <taxon>Plectida</taxon>
        <taxon>Plectina</taxon>
        <taxon>Plectoidea</taxon>
        <taxon>Plectidae</taxon>
        <taxon>Plectus</taxon>
    </lineage>
</organism>
<feature type="region of interest" description="Disordered" evidence="2">
    <location>
        <begin position="461"/>
        <end position="506"/>
    </location>
</feature>
<feature type="compositionally biased region" description="Basic and acidic residues" evidence="2">
    <location>
        <begin position="461"/>
        <end position="471"/>
    </location>
</feature>
<evidence type="ECO:0000256" key="1">
    <source>
        <dbReference type="SAM" id="Coils"/>
    </source>
</evidence>
<accession>A0A914XMV8</accession>
<feature type="compositionally biased region" description="Basic residues" evidence="2">
    <location>
        <begin position="481"/>
        <end position="493"/>
    </location>
</feature>
<dbReference type="AlphaFoldDB" id="A0A914XMV8"/>
<sequence length="506" mass="58219">MGCAPSSDAKPKPVKNGLNATAATARQRNVEEIEQIELTEGVVQEYVRLEKDIYKLERMNVLKKYEAKMLYADEFKKTVDQLEATYKELKKQTEKEKADVDNIEQPSVRAFLKQQGTWEQKFNKEQQEYLDALNRQEVAEKELKGAKLQYERAAKIAEIYKKRSDKQNDLYERQDRMLAGIFGGEYASDLENQLEGQLDDALEWQQRVSLAKFKWTNGRVLLVHACTQMAFGITRWKELESIEASNTRMRYFAAAEARNNFIAAGQNVQSCRVYLGKVQFPYCTEEEMANLESTVNSAFNDIQTNATLKKALTVYKYTHKKVAALIQWFDQVINETILKDLEKANSEVGKVQKALRQERLRLIKDRVKTKLGRDIKIEYDDSDYEDETDEELLALEADRVNDQNDLPGKTLTSLLNLSQPDGRQPTPLPTKDLAPIPSKDALFGDVAKKINEYEDSKKALEKRDAVQREKQGMALQEKLRLRQQKNRRSRKERRASINPAAGLKIA</sequence>
<evidence type="ECO:0000313" key="3">
    <source>
        <dbReference type="Proteomes" id="UP000887566"/>
    </source>
</evidence>
<dbReference type="Proteomes" id="UP000887566">
    <property type="component" value="Unplaced"/>
</dbReference>
<keyword evidence="1" id="KW-0175">Coiled coil</keyword>
<feature type="region of interest" description="Disordered" evidence="2">
    <location>
        <begin position="403"/>
        <end position="438"/>
    </location>
</feature>
<keyword evidence="3" id="KW-1185">Reference proteome</keyword>
<dbReference type="WBParaSite" id="PSAMB.scaffold907size38825.g9804.t1">
    <property type="protein sequence ID" value="PSAMB.scaffold907size38825.g9804.t1"/>
    <property type="gene ID" value="PSAMB.scaffold907size38825.g9804"/>
</dbReference>
<evidence type="ECO:0000256" key="2">
    <source>
        <dbReference type="SAM" id="MobiDB-lite"/>
    </source>
</evidence>
<protein>
    <submittedName>
        <fullName evidence="4">Uncharacterized protein</fullName>
    </submittedName>
</protein>
<evidence type="ECO:0000313" key="4">
    <source>
        <dbReference type="WBParaSite" id="PSAMB.scaffold907size38825.g9804.t1"/>
    </source>
</evidence>
<name>A0A914XMV8_9BILA</name>
<feature type="compositionally biased region" description="Polar residues" evidence="2">
    <location>
        <begin position="410"/>
        <end position="421"/>
    </location>
</feature>
<proteinExistence type="predicted"/>